<dbReference type="Proteomes" id="UP000654604">
    <property type="component" value="Unassembled WGS sequence"/>
</dbReference>
<reference evidence="6 7" key="1">
    <citation type="submission" date="2020-10" db="EMBL/GenBank/DDBJ databases">
        <authorList>
            <person name="Castelo-Branco R."/>
            <person name="Eusebio N."/>
            <person name="Adriana R."/>
            <person name="Vieira A."/>
            <person name="Brugerolle De Fraissinette N."/>
            <person name="Rezende De Castro R."/>
            <person name="Schneider M.P."/>
            <person name="Vasconcelos V."/>
            <person name="Leao P.N."/>
        </authorList>
    </citation>
    <scope>NUCLEOTIDE SEQUENCE [LARGE SCALE GENOMIC DNA]</scope>
    <source>
        <strain evidence="6 7">LEGE 03274</strain>
    </source>
</reference>
<evidence type="ECO:0000259" key="4">
    <source>
        <dbReference type="Pfam" id="PF07731"/>
    </source>
</evidence>
<feature type="domain" description="Plastocyanin-like" evidence="5">
    <location>
        <begin position="57"/>
        <end position="172"/>
    </location>
</feature>
<evidence type="ECO:0000259" key="3">
    <source>
        <dbReference type="Pfam" id="PF00394"/>
    </source>
</evidence>
<dbReference type="InterPro" id="IPR011707">
    <property type="entry name" value="Cu-oxidase-like_N"/>
</dbReference>
<keyword evidence="7" id="KW-1185">Reference proteome</keyword>
<evidence type="ECO:0000313" key="7">
    <source>
        <dbReference type="Proteomes" id="UP000654604"/>
    </source>
</evidence>
<dbReference type="Gene3D" id="2.60.40.420">
    <property type="entry name" value="Cupredoxins - blue copper proteins"/>
    <property type="match status" value="3"/>
</dbReference>
<dbReference type="Pfam" id="PF07731">
    <property type="entry name" value="Cu-oxidase_2"/>
    <property type="match status" value="1"/>
</dbReference>
<dbReference type="PANTHER" id="PTHR11709:SF2">
    <property type="entry name" value="MULTICOPPER OXIDASE LPR1"/>
    <property type="match status" value="1"/>
</dbReference>
<dbReference type="PROSITE" id="PS00080">
    <property type="entry name" value="MULTICOPPER_OXIDASE2"/>
    <property type="match status" value="1"/>
</dbReference>
<dbReference type="InterPro" id="IPR002355">
    <property type="entry name" value="Cu_oxidase_Cu_BS"/>
</dbReference>
<evidence type="ECO:0000256" key="2">
    <source>
        <dbReference type="ARBA" id="ARBA00023002"/>
    </source>
</evidence>
<proteinExistence type="predicted"/>
<dbReference type="EMBL" id="JADEWC010000032">
    <property type="protein sequence ID" value="MBE9223454.1"/>
    <property type="molecule type" value="Genomic_DNA"/>
</dbReference>
<sequence length="482" mass="54009">MTINRRHLLYLLLSATTGIATIVNKKHKPTKNISWAQTKPQIYKSENGLLEVELTAQETPVNIGDKTVYLLTYNGQIPAPQLEAKAGDKVKITLTNKLNKSTNLHYHGLHISPQGKADNVFVEIQPNQTYNYEFTIPEDHQSITGWYHPHLHGNTAEQLSGGLAGLFVVRGKLEEISTIKSAKEEFIVLQDFALDNDGKLMDSRMMSLMTGREGDLITVNGKVNPQINCNKGEWLRLRILNASTSRFYNLSLENNPFFLIATDGGAINSPQQMNSVLLTPGQRVEIMIQGDSQLSSLKMINLPYNRGAMGMMGGGMMGRRNNNNSSETLATINFVESNNNIEPLSLPNQLNSINPLPSPTQTRSFTLNHGMANGMAFLINGKAYNHQRIDTTVNLDTVEEWELINTGIMDHPFHIHVNSFQVVSRDDIPEKLLAWRDTVLVKRGERVKIRIPFQNFVGKTVYHCHILDHEDLGMMGNLEIIS</sequence>
<name>A0ABR9V6E3_9CHRO</name>
<dbReference type="CDD" id="cd13900">
    <property type="entry name" value="CuRO_3_Tth-MCO_like"/>
    <property type="match status" value="1"/>
</dbReference>
<evidence type="ECO:0000259" key="5">
    <source>
        <dbReference type="Pfam" id="PF07732"/>
    </source>
</evidence>
<dbReference type="Pfam" id="PF00394">
    <property type="entry name" value="Cu-oxidase"/>
    <property type="match status" value="1"/>
</dbReference>
<protein>
    <submittedName>
        <fullName evidence="6">Multicopper oxidase family protein</fullName>
    </submittedName>
</protein>
<organism evidence="6 7">
    <name type="scientific">Cyanobacterium stanieri LEGE 03274</name>
    <dbReference type="NCBI Taxonomy" id="1828756"/>
    <lineage>
        <taxon>Bacteria</taxon>
        <taxon>Bacillati</taxon>
        <taxon>Cyanobacteriota</taxon>
        <taxon>Cyanophyceae</taxon>
        <taxon>Oscillatoriophycideae</taxon>
        <taxon>Chroococcales</taxon>
        <taxon>Geminocystaceae</taxon>
        <taxon>Cyanobacterium</taxon>
    </lineage>
</organism>
<dbReference type="SUPFAM" id="SSF49503">
    <property type="entry name" value="Cupredoxins"/>
    <property type="match status" value="3"/>
</dbReference>
<dbReference type="PANTHER" id="PTHR11709">
    <property type="entry name" value="MULTI-COPPER OXIDASE"/>
    <property type="match status" value="1"/>
</dbReference>
<accession>A0ABR9V6E3</accession>
<dbReference type="InterPro" id="IPR011706">
    <property type="entry name" value="Cu-oxidase_C"/>
</dbReference>
<dbReference type="InterPro" id="IPR008972">
    <property type="entry name" value="Cupredoxin"/>
</dbReference>
<evidence type="ECO:0000313" key="6">
    <source>
        <dbReference type="EMBL" id="MBE9223454.1"/>
    </source>
</evidence>
<dbReference type="RefSeq" id="WP_193801692.1">
    <property type="nucleotide sequence ID" value="NZ_JADEWC010000032.1"/>
</dbReference>
<keyword evidence="2" id="KW-0560">Oxidoreductase</keyword>
<dbReference type="CDD" id="cd13853">
    <property type="entry name" value="CuRO_1_Tth-MCO_like"/>
    <property type="match status" value="1"/>
</dbReference>
<dbReference type="InterPro" id="IPR045087">
    <property type="entry name" value="Cu-oxidase_fam"/>
</dbReference>
<feature type="domain" description="Plastocyanin-like" evidence="4">
    <location>
        <begin position="359"/>
        <end position="478"/>
    </location>
</feature>
<gene>
    <name evidence="6" type="ORF">IQ215_12175</name>
</gene>
<keyword evidence="1" id="KW-0479">Metal-binding</keyword>
<dbReference type="Pfam" id="PF07732">
    <property type="entry name" value="Cu-oxidase_3"/>
    <property type="match status" value="1"/>
</dbReference>
<feature type="domain" description="Plastocyanin-like" evidence="3">
    <location>
        <begin position="187"/>
        <end position="290"/>
    </location>
</feature>
<dbReference type="InterPro" id="IPR001117">
    <property type="entry name" value="Cu-oxidase_2nd"/>
</dbReference>
<evidence type="ECO:0000256" key="1">
    <source>
        <dbReference type="ARBA" id="ARBA00022723"/>
    </source>
</evidence>
<comment type="caution">
    <text evidence="6">The sequence shown here is derived from an EMBL/GenBank/DDBJ whole genome shotgun (WGS) entry which is preliminary data.</text>
</comment>